<organism evidence="2 3">
    <name type="scientific">Oryza meyeriana var. granulata</name>
    <dbReference type="NCBI Taxonomy" id="110450"/>
    <lineage>
        <taxon>Eukaryota</taxon>
        <taxon>Viridiplantae</taxon>
        <taxon>Streptophyta</taxon>
        <taxon>Embryophyta</taxon>
        <taxon>Tracheophyta</taxon>
        <taxon>Spermatophyta</taxon>
        <taxon>Magnoliopsida</taxon>
        <taxon>Liliopsida</taxon>
        <taxon>Poales</taxon>
        <taxon>Poaceae</taxon>
        <taxon>BOP clade</taxon>
        <taxon>Oryzoideae</taxon>
        <taxon>Oryzeae</taxon>
        <taxon>Oryzinae</taxon>
        <taxon>Oryza</taxon>
        <taxon>Oryza meyeriana</taxon>
    </lineage>
</organism>
<evidence type="ECO:0000256" key="1">
    <source>
        <dbReference type="ARBA" id="ARBA00009861"/>
    </source>
</evidence>
<gene>
    <name evidence="2" type="ORF">E2562_015429</name>
</gene>
<dbReference type="PANTHER" id="PTHR31147">
    <property type="entry name" value="ACYL TRANSFERASE 4"/>
    <property type="match status" value="1"/>
</dbReference>
<reference evidence="2 3" key="1">
    <citation type="submission" date="2019-11" db="EMBL/GenBank/DDBJ databases">
        <title>Whole genome sequence of Oryza granulata.</title>
        <authorList>
            <person name="Li W."/>
        </authorList>
    </citation>
    <scope>NUCLEOTIDE SEQUENCE [LARGE SCALE GENOMIC DNA]</scope>
    <source>
        <strain evidence="3">cv. Menghai</strain>
        <tissue evidence="2">Leaf</tissue>
    </source>
</reference>
<proteinExistence type="inferred from homology"/>
<evidence type="ECO:0000313" key="3">
    <source>
        <dbReference type="Proteomes" id="UP000479710"/>
    </source>
</evidence>
<accession>A0A6G1BWJ0</accession>
<dbReference type="Proteomes" id="UP000479710">
    <property type="component" value="Unassembled WGS sequence"/>
</dbReference>
<protein>
    <submittedName>
        <fullName evidence="2">Uncharacterized protein</fullName>
    </submittedName>
</protein>
<dbReference type="Pfam" id="PF02458">
    <property type="entry name" value="Transferase"/>
    <property type="match status" value="1"/>
</dbReference>
<comment type="similarity">
    <text evidence="1">Belongs to the plant acyltransferase family.</text>
</comment>
<name>A0A6G1BWJ0_9ORYZ</name>
<dbReference type="Gene3D" id="3.30.559.10">
    <property type="entry name" value="Chloramphenicol acetyltransferase-like domain"/>
    <property type="match status" value="2"/>
</dbReference>
<dbReference type="InterPro" id="IPR023213">
    <property type="entry name" value="CAT-like_dom_sf"/>
</dbReference>
<evidence type="ECO:0000313" key="2">
    <source>
        <dbReference type="EMBL" id="KAF0892350.1"/>
    </source>
</evidence>
<dbReference type="EMBL" id="SPHZ02000011">
    <property type="protein sequence ID" value="KAF0892350.1"/>
    <property type="molecule type" value="Genomic_DNA"/>
</dbReference>
<dbReference type="PANTHER" id="PTHR31147:SF30">
    <property type="entry name" value="10-DEACETYLBACCATIN III 10-O-ACETYLTRANSFERASE"/>
    <property type="match status" value="1"/>
</dbReference>
<dbReference type="OrthoDB" id="632962at2759"/>
<comment type="caution">
    <text evidence="2">The sequence shown here is derived from an EMBL/GenBank/DDBJ whole genome shotgun (WGS) entry which is preliminary data.</text>
</comment>
<sequence>MLFDTSSRPAIVLEELAVTFAGMYMKDPPLMLMQVTEFACGGFVVGVTWNHALADGAGMAQFLQAVGELARGLPSPTVLPVRWDYSLPELPPAIISLLAQLMVSCKPYDCASSYFTVPMSFINRVKAEFSHKAPAAPPCSLFEVVVAAVWQCRARATKSSDADMDDPVSLEFTANVRKQAQAKPGYYGNCFSLQTAVATRGEVANGDVVKLVQLVKDAKGRILYTFQMDGASSHGSQGRAGQLVKDTLYVSSWWNLGFDDVDFGSGSAARVMYNTDRKAMPTCILCGRKDKDGVGVMAFCVAEEHTEAFHAELGRLA</sequence>
<dbReference type="AlphaFoldDB" id="A0A6G1BWJ0"/>
<dbReference type="GO" id="GO:0050734">
    <property type="term" value="F:hydroxycinnamoyltransferase activity"/>
    <property type="evidence" value="ECO:0007669"/>
    <property type="project" value="UniProtKB-ARBA"/>
</dbReference>
<keyword evidence="3" id="KW-1185">Reference proteome</keyword>
<dbReference type="InterPro" id="IPR050898">
    <property type="entry name" value="Plant_acyltransferase"/>
</dbReference>